<dbReference type="AlphaFoldDB" id="A0A0C1YAD1"/>
<protein>
    <submittedName>
        <fullName evidence="1">Uncharacterized protein</fullName>
    </submittedName>
</protein>
<reference evidence="1" key="1">
    <citation type="submission" date="2014-11" db="EMBL/GenBank/DDBJ databases">
        <authorList>
            <person name="Malar M.C."/>
            <person name="Sen D."/>
            <person name="Tripathy S."/>
        </authorList>
    </citation>
    <scope>NUCLEOTIDE SEQUENCE</scope>
    <source>
        <strain evidence="1">BDU141951</strain>
    </source>
</reference>
<reference evidence="1" key="3">
    <citation type="submission" date="2020-02" db="EMBL/GenBank/DDBJ databases">
        <authorList>
            <person name="Sarangi A.N."/>
            <person name="Ghosh S."/>
            <person name="Mukherjee M."/>
            <person name="Tripathy S."/>
        </authorList>
    </citation>
    <scope>NUCLEOTIDE SEQUENCE</scope>
    <source>
        <strain evidence="1">BDU141951</strain>
    </source>
</reference>
<proteinExistence type="predicted"/>
<sequence>MPPHEVRPWRLAALFIGVFMLTAYMPHPNLGASLPDAIGAWLKGGAATADTPTEVAYPDS</sequence>
<organism evidence="1">
    <name type="scientific">Lyngbya confervoides BDU141951</name>
    <dbReference type="NCBI Taxonomy" id="1574623"/>
    <lineage>
        <taxon>Bacteria</taxon>
        <taxon>Bacillati</taxon>
        <taxon>Cyanobacteriota</taxon>
        <taxon>Cyanophyceae</taxon>
        <taxon>Oscillatoriophycideae</taxon>
        <taxon>Oscillatoriales</taxon>
        <taxon>Microcoleaceae</taxon>
        <taxon>Lyngbya</taxon>
    </lineage>
</organism>
<comment type="caution">
    <text evidence="1">The sequence shown here is derived from an EMBL/GenBank/DDBJ whole genome shotgun (WGS) entry which is preliminary data.</text>
</comment>
<reference evidence="1" key="2">
    <citation type="journal article" date="2015" name="Genome Announc.">
        <title>Draft Genome Sequence of Filamentous Marine Cyanobacterium Lyngbya confervoides Strain BDU141951.</title>
        <authorList>
            <person name="Chandrababunaidu M.M."/>
            <person name="Sen D."/>
            <person name="Tripathy S."/>
        </authorList>
    </citation>
    <scope>NUCLEOTIDE SEQUENCE</scope>
    <source>
        <strain evidence="1">BDU141951</strain>
    </source>
</reference>
<gene>
    <name evidence="1" type="ORF">QQ91_000500</name>
</gene>
<evidence type="ECO:0000313" key="1">
    <source>
        <dbReference type="EMBL" id="NEV65594.1"/>
    </source>
</evidence>
<name>A0A0C1YAD1_9CYAN</name>
<accession>A0A0C1YAD1</accession>
<dbReference type="EMBL" id="JTHE02000002">
    <property type="protein sequence ID" value="NEV65594.1"/>
    <property type="molecule type" value="Genomic_DNA"/>
</dbReference>